<dbReference type="EMBL" id="CP042906">
    <property type="protein sequence ID" value="QEX19585.1"/>
    <property type="molecule type" value="Genomic_DNA"/>
</dbReference>
<dbReference type="CDD" id="cd07262">
    <property type="entry name" value="VOC_like"/>
    <property type="match status" value="1"/>
</dbReference>
<evidence type="ECO:0000259" key="1">
    <source>
        <dbReference type="PROSITE" id="PS51819"/>
    </source>
</evidence>
<proteinExistence type="predicted"/>
<organism evidence="2 3">
    <name type="scientific">Hypericibacter terrae</name>
    <dbReference type="NCBI Taxonomy" id="2602015"/>
    <lineage>
        <taxon>Bacteria</taxon>
        <taxon>Pseudomonadati</taxon>
        <taxon>Pseudomonadota</taxon>
        <taxon>Alphaproteobacteria</taxon>
        <taxon>Rhodospirillales</taxon>
        <taxon>Dongiaceae</taxon>
        <taxon>Hypericibacter</taxon>
    </lineage>
</organism>
<dbReference type="Proteomes" id="UP000326202">
    <property type="component" value="Chromosome"/>
</dbReference>
<accession>A0A5J6MSC2</accession>
<name>A0A5J6MSC2_9PROT</name>
<dbReference type="InterPro" id="IPR037523">
    <property type="entry name" value="VOC_core"/>
</dbReference>
<evidence type="ECO:0000313" key="3">
    <source>
        <dbReference type="Proteomes" id="UP000326202"/>
    </source>
</evidence>
<dbReference type="PANTHER" id="PTHR35006">
    <property type="entry name" value="GLYOXALASE FAMILY PROTEIN (AFU_ORTHOLOGUE AFUA_5G14830)"/>
    <property type="match status" value="1"/>
</dbReference>
<dbReference type="PANTHER" id="PTHR35006:SF1">
    <property type="entry name" value="BLL2941 PROTEIN"/>
    <property type="match status" value="1"/>
</dbReference>
<evidence type="ECO:0000313" key="2">
    <source>
        <dbReference type="EMBL" id="QEX19585.1"/>
    </source>
</evidence>
<dbReference type="Gene3D" id="3.10.180.10">
    <property type="entry name" value="2,3-Dihydroxybiphenyl 1,2-Dioxygenase, domain 1"/>
    <property type="match status" value="1"/>
</dbReference>
<gene>
    <name evidence="2" type="ORF">FRZ44_49000</name>
</gene>
<dbReference type="SUPFAM" id="SSF54593">
    <property type="entry name" value="Glyoxalase/Bleomycin resistance protein/Dihydroxybiphenyl dioxygenase"/>
    <property type="match status" value="1"/>
</dbReference>
<dbReference type="GO" id="GO:0016829">
    <property type="term" value="F:lyase activity"/>
    <property type="evidence" value="ECO:0007669"/>
    <property type="project" value="UniProtKB-KW"/>
</dbReference>
<sequence>MSLILYTTLGVSDFARSVRFYDAVFGALGCARSHEGADGWAGWGPGYDEGVSFWICPPFDGRPPSAGNGAMIALRARNEAEVAAFYEAALAHGGTDEGAPGTRSYYEPSFYVAYVRDPDGNKLACVFHRHKPDA</sequence>
<keyword evidence="2" id="KW-0456">Lyase</keyword>
<feature type="domain" description="VOC" evidence="1">
    <location>
        <begin position="3"/>
        <end position="128"/>
    </location>
</feature>
<dbReference type="RefSeq" id="WP_225308432.1">
    <property type="nucleotide sequence ID" value="NZ_CP042906.1"/>
</dbReference>
<dbReference type="Pfam" id="PF00903">
    <property type="entry name" value="Glyoxalase"/>
    <property type="match status" value="1"/>
</dbReference>
<reference evidence="2 3" key="1">
    <citation type="submission" date="2019-08" db="EMBL/GenBank/DDBJ databases">
        <title>Hyperibacter terrae gen. nov., sp. nov. and Hyperibacter viscosus sp. nov., two new members in the family Rhodospirillaceae isolated from the rhizosphere of Hypericum perforatum.</title>
        <authorList>
            <person name="Noviana Z."/>
        </authorList>
    </citation>
    <scope>NUCLEOTIDE SEQUENCE [LARGE SCALE GENOMIC DNA]</scope>
    <source>
        <strain evidence="2 3">R5913</strain>
    </source>
</reference>
<dbReference type="InterPro" id="IPR004360">
    <property type="entry name" value="Glyas_Fos-R_dOase_dom"/>
</dbReference>
<dbReference type="InterPro" id="IPR029068">
    <property type="entry name" value="Glyas_Bleomycin-R_OHBP_Dase"/>
</dbReference>
<dbReference type="PROSITE" id="PS51819">
    <property type="entry name" value="VOC"/>
    <property type="match status" value="1"/>
</dbReference>
<dbReference type="KEGG" id="htq:FRZ44_49000"/>
<keyword evidence="3" id="KW-1185">Reference proteome</keyword>
<protein>
    <submittedName>
        <fullName evidence="2">Lactoylglutathione lyase</fullName>
    </submittedName>
</protein>
<dbReference type="AlphaFoldDB" id="A0A5J6MSC2"/>